<protein>
    <submittedName>
        <fullName evidence="1">Uncharacterized protein</fullName>
    </submittedName>
</protein>
<evidence type="ECO:0000313" key="2">
    <source>
        <dbReference type="Proteomes" id="UP000241690"/>
    </source>
</evidence>
<dbReference type="RefSeq" id="XP_024770378.1">
    <property type="nucleotide sequence ID" value="XM_024919696.1"/>
</dbReference>
<keyword evidence="2" id="KW-1185">Reference proteome</keyword>
<dbReference type="Proteomes" id="UP000241690">
    <property type="component" value="Unassembled WGS sequence"/>
</dbReference>
<proteinExistence type="predicted"/>
<dbReference type="AlphaFoldDB" id="A0A2T4A0V8"/>
<dbReference type="GeneID" id="36628265"/>
<gene>
    <name evidence="1" type="ORF">M431DRAFT_511624</name>
</gene>
<dbReference type="EMBL" id="KZ679687">
    <property type="protein sequence ID" value="PTB50701.1"/>
    <property type="molecule type" value="Genomic_DNA"/>
</dbReference>
<evidence type="ECO:0000313" key="1">
    <source>
        <dbReference type="EMBL" id="PTB50701.1"/>
    </source>
</evidence>
<accession>A0A2T4A0V8</accession>
<name>A0A2T4A0V8_TRIHA</name>
<reference evidence="1 2" key="1">
    <citation type="submission" date="2016-07" db="EMBL/GenBank/DDBJ databases">
        <title>Multiple horizontal gene transfer events from other fungi enriched the ability of initially mycotrophic Trichoderma (Ascomycota) to feed on dead plant biomass.</title>
        <authorList>
            <consortium name="DOE Joint Genome Institute"/>
            <person name="Aerts A."/>
            <person name="Atanasova L."/>
            <person name="Chenthamara K."/>
            <person name="Zhang J."/>
            <person name="Grujic M."/>
            <person name="Henrissat B."/>
            <person name="Kuo A."/>
            <person name="Salamov A."/>
            <person name="Lipzen A."/>
            <person name="Labutti K."/>
            <person name="Barry K."/>
            <person name="Miao Y."/>
            <person name="Rahimi M.J."/>
            <person name="Shen Q."/>
            <person name="Grigoriev I.V."/>
            <person name="Kubicek C.P."/>
            <person name="Druzhinina I.S."/>
        </authorList>
    </citation>
    <scope>NUCLEOTIDE SEQUENCE [LARGE SCALE GENOMIC DNA]</scope>
    <source>
        <strain evidence="1 2">CBS 226.95</strain>
    </source>
</reference>
<sequence length="160" mass="17102">MQHLSSIPQRCSANLELTGIHLCRASACPPPTLLAYHLPKRQSSAILLSSPSPAITVCLSDALLSSSLHLGLSTASLQARKLRAVIGLTRPLQIQVPESPSPVSIAVLHIRPLQLSLSLWTPIVTTLPSRGSGRETARAPTAALTWRFSTLRAHATNARL</sequence>
<organism evidence="1 2">
    <name type="scientific">Trichoderma harzianum CBS 226.95</name>
    <dbReference type="NCBI Taxonomy" id="983964"/>
    <lineage>
        <taxon>Eukaryota</taxon>
        <taxon>Fungi</taxon>
        <taxon>Dikarya</taxon>
        <taxon>Ascomycota</taxon>
        <taxon>Pezizomycotina</taxon>
        <taxon>Sordariomycetes</taxon>
        <taxon>Hypocreomycetidae</taxon>
        <taxon>Hypocreales</taxon>
        <taxon>Hypocreaceae</taxon>
        <taxon>Trichoderma</taxon>
    </lineage>
</organism>